<keyword evidence="2" id="KW-0812">Transmembrane</keyword>
<keyword evidence="2" id="KW-1133">Transmembrane helix</keyword>
<dbReference type="Proteomes" id="UP000031972">
    <property type="component" value="Unassembled WGS sequence"/>
</dbReference>
<evidence type="ECO:0000313" key="4">
    <source>
        <dbReference type="Proteomes" id="UP000031972"/>
    </source>
</evidence>
<sequence length="350" mass="40798">MNQDPHYIKGMLERLKDLDDLTRTMQEKFEGEGNRNKYAWMVLPFLKAFYVKKGTTDDVVQRIMNIVSSPIVIAAFGALGYLSLITTIEGILAQPYLYIGIGIALYLYSVIVIFFRQLDFKDELFDLHAFKAIHPSLYQSFQSFSGTAPFSFNSLHESIRTILEREQQTGIEAYTELKAVYEKLEKLTEERDLLIKDIEFYEANLSNLLSVYDHSLKLVQASIDNGISKDILYLYCDYSLFEKTGDMLVLKEGHHTYDIPKEISLEDAEKQNWAIIKACLAQKEKDLFQIDIRNHQVSLAIKMNVMQTVYVYSFHFPEREMDRLIDRIMRDELHSLLYHCILLYNKEKEG</sequence>
<dbReference type="OrthoDB" id="2676282at2"/>
<dbReference type="RefSeq" id="WP_041055146.1">
    <property type="nucleotide sequence ID" value="NZ_JXRR01000008.1"/>
</dbReference>
<feature type="transmembrane region" description="Helical" evidence="2">
    <location>
        <begin position="96"/>
        <end position="115"/>
    </location>
</feature>
<feature type="transmembrane region" description="Helical" evidence="2">
    <location>
        <begin position="63"/>
        <end position="84"/>
    </location>
</feature>
<proteinExistence type="predicted"/>
<feature type="coiled-coil region" evidence="1">
    <location>
        <begin position="177"/>
        <end position="204"/>
    </location>
</feature>
<dbReference type="PATRIC" id="fig|220754.4.peg.817"/>
<organism evidence="3 4">
    <name type="scientific">Jeotgalibacillus campisalis</name>
    <dbReference type="NCBI Taxonomy" id="220754"/>
    <lineage>
        <taxon>Bacteria</taxon>
        <taxon>Bacillati</taxon>
        <taxon>Bacillota</taxon>
        <taxon>Bacilli</taxon>
        <taxon>Bacillales</taxon>
        <taxon>Caryophanaceae</taxon>
        <taxon>Jeotgalibacillus</taxon>
    </lineage>
</organism>
<evidence type="ECO:0000256" key="1">
    <source>
        <dbReference type="SAM" id="Coils"/>
    </source>
</evidence>
<comment type="caution">
    <text evidence="3">The sequence shown here is derived from an EMBL/GenBank/DDBJ whole genome shotgun (WGS) entry which is preliminary data.</text>
</comment>
<dbReference type="EMBL" id="JXRR01000008">
    <property type="protein sequence ID" value="KIL50916.1"/>
    <property type="molecule type" value="Genomic_DNA"/>
</dbReference>
<keyword evidence="4" id="KW-1185">Reference proteome</keyword>
<name>A0A0C2W2R6_9BACL</name>
<dbReference type="AlphaFoldDB" id="A0A0C2W2R6"/>
<gene>
    <name evidence="3" type="ORF">KR50_07970</name>
</gene>
<keyword evidence="2" id="KW-0472">Membrane</keyword>
<evidence type="ECO:0000256" key="2">
    <source>
        <dbReference type="SAM" id="Phobius"/>
    </source>
</evidence>
<evidence type="ECO:0000313" key="3">
    <source>
        <dbReference type="EMBL" id="KIL50916.1"/>
    </source>
</evidence>
<keyword evidence="1" id="KW-0175">Coiled coil</keyword>
<reference evidence="3 4" key="1">
    <citation type="submission" date="2015-01" db="EMBL/GenBank/DDBJ databases">
        <title>Jeotgalibacillus campisalis genome sequencing.</title>
        <authorList>
            <person name="Goh K.M."/>
            <person name="Chan K.-G."/>
            <person name="Yaakop A.S."/>
            <person name="Ee R."/>
            <person name="Gan H.M."/>
            <person name="Chan C.S."/>
        </authorList>
    </citation>
    <scope>NUCLEOTIDE SEQUENCE [LARGE SCALE GENOMIC DNA]</scope>
    <source>
        <strain evidence="3 4">SF-57</strain>
    </source>
</reference>
<protein>
    <submittedName>
        <fullName evidence="3">Uncharacterized protein</fullName>
    </submittedName>
</protein>
<accession>A0A0C2W2R6</accession>